<proteinExistence type="predicted"/>
<name>A0A163Q845_9BACL</name>
<evidence type="ECO:0000256" key="4">
    <source>
        <dbReference type="SAM" id="Coils"/>
    </source>
</evidence>
<dbReference type="Gene3D" id="3.40.50.300">
    <property type="entry name" value="P-loop containing nucleotide triphosphate hydrolases"/>
    <property type="match status" value="1"/>
</dbReference>
<keyword evidence="7" id="KW-1185">Reference proteome</keyword>
<feature type="binding site" evidence="3">
    <location>
        <begin position="185"/>
        <end position="192"/>
    </location>
    <ligand>
        <name>ATP</name>
        <dbReference type="ChEBI" id="CHEBI:30616"/>
    </ligand>
</feature>
<evidence type="ECO:0000313" key="6">
    <source>
        <dbReference type="EMBL" id="KZE64689.1"/>
    </source>
</evidence>
<evidence type="ECO:0000259" key="5">
    <source>
        <dbReference type="PROSITE" id="PS50901"/>
    </source>
</evidence>
<reference evidence="7" key="1">
    <citation type="submission" date="2016-01" db="EMBL/GenBank/DDBJ databases">
        <title>Draft genome of Chromobacterium sp. F49.</title>
        <authorList>
            <person name="Hong K.W."/>
        </authorList>
    </citation>
    <scope>NUCLEOTIDE SEQUENCE [LARGE SCALE GENOMIC DNA]</scope>
    <source>
        <strain evidence="7">P7IIIA</strain>
    </source>
</reference>
<protein>
    <recommendedName>
        <fullName evidence="5">FtsK domain-containing protein</fullName>
    </recommendedName>
</protein>
<organism evidence="6 7">
    <name type="scientific">Fictibacillus phosphorivorans</name>
    <dbReference type="NCBI Taxonomy" id="1221500"/>
    <lineage>
        <taxon>Bacteria</taxon>
        <taxon>Bacillati</taxon>
        <taxon>Bacillota</taxon>
        <taxon>Bacilli</taxon>
        <taxon>Bacillales</taxon>
        <taxon>Fictibacillaceae</taxon>
        <taxon>Fictibacillus</taxon>
    </lineage>
</organism>
<evidence type="ECO:0000256" key="3">
    <source>
        <dbReference type="PROSITE-ProRule" id="PRU00289"/>
    </source>
</evidence>
<dbReference type="OrthoDB" id="2511091at2"/>
<dbReference type="InterPro" id="IPR050206">
    <property type="entry name" value="FtsK/SpoIIIE/SftA"/>
</dbReference>
<comment type="caution">
    <text evidence="6">The sequence shown here is derived from an EMBL/GenBank/DDBJ whole genome shotgun (WGS) entry which is preliminary data.</text>
</comment>
<dbReference type="PANTHER" id="PTHR22683:SF1">
    <property type="entry name" value="TYPE VII SECRETION SYSTEM PROTEIN ESSC"/>
    <property type="match status" value="1"/>
</dbReference>
<keyword evidence="1 3" id="KW-0547">Nucleotide-binding</keyword>
<feature type="domain" description="FtsK" evidence="5">
    <location>
        <begin position="168"/>
        <end position="356"/>
    </location>
</feature>
<evidence type="ECO:0000313" key="7">
    <source>
        <dbReference type="Proteomes" id="UP000076567"/>
    </source>
</evidence>
<dbReference type="InterPro" id="IPR027417">
    <property type="entry name" value="P-loop_NTPase"/>
</dbReference>
<feature type="coiled-coil region" evidence="4">
    <location>
        <begin position="235"/>
        <end position="265"/>
    </location>
</feature>
<gene>
    <name evidence="6" type="ORF">AWM68_11170</name>
</gene>
<dbReference type="Pfam" id="PF01580">
    <property type="entry name" value="FtsK_SpoIIIE"/>
    <property type="match status" value="1"/>
</dbReference>
<sequence length="429" mass="48775">MFFEIASSLLFGSIAVYAKTKGSGVGSIGMNEGQKIQRIFSNTGLNVKEGDKILTAQLVRNKKRKWGRELVYRIPLGRSFEDYQSKINSIQDGLNTKKRTQTLDFQALRKGDFKNIFKKEKSHQKEVEMSYDGMLKIKIYNQPMPDKKDYKEIELKEGWRVPMGSNRTETIFHDFDQIYNMLVGGAVGGGKSAFLDMVISHFLRTQSDNVKFTLIDLKMVEFNRFRDCKQVVGFAETAAEAKETLKNVVEEMKQILERLKQMNARNVIDAGIKERHFIIIDEIGELASHKEVDADTKKIKEKCEYYLSNIARLGRAMGIRVIVATQHPTADVVPIQVKRNCDSRLCFRVDGTSASMVVLDSPGAESLPVIRGRAIYKNGADKYTLQTPWLPDNEMEEIIQDHIQPRKEIAKDEPKATGDFALFENTPLS</sequence>
<dbReference type="AlphaFoldDB" id="A0A163Q845"/>
<dbReference type="EMBL" id="LRFC01000037">
    <property type="protein sequence ID" value="KZE64689.1"/>
    <property type="molecule type" value="Genomic_DNA"/>
</dbReference>
<keyword evidence="4" id="KW-0175">Coiled coil</keyword>
<dbReference type="PANTHER" id="PTHR22683">
    <property type="entry name" value="SPORULATION PROTEIN RELATED"/>
    <property type="match status" value="1"/>
</dbReference>
<dbReference type="GO" id="GO:0003677">
    <property type="term" value="F:DNA binding"/>
    <property type="evidence" value="ECO:0007669"/>
    <property type="project" value="InterPro"/>
</dbReference>
<dbReference type="GO" id="GO:0005524">
    <property type="term" value="F:ATP binding"/>
    <property type="evidence" value="ECO:0007669"/>
    <property type="project" value="UniProtKB-UniRule"/>
</dbReference>
<dbReference type="Proteomes" id="UP000076567">
    <property type="component" value="Unassembled WGS sequence"/>
</dbReference>
<dbReference type="RefSeq" id="WP_066244085.1">
    <property type="nucleotide sequence ID" value="NZ_LRFC01000037.1"/>
</dbReference>
<dbReference type="PROSITE" id="PS50901">
    <property type="entry name" value="FTSK"/>
    <property type="match status" value="1"/>
</dbReference>
<dbReference type="InterPro" id="IPR002543">
    <property type="entry name" value="FtsK_dom"/>
</dbReference>
<keyword evidence="2 3" id="KW-0067">ATP-binding</keyword>
<evidence type="ECO:0000256" key="2">
    <source>
        <dbReference type="ARBA" id="ARBA00022840"/>
    </source>
</evidence>
<dbReference type="SUPFAM" id="SSF52540">
    <property type="entry name" value="P-loop containing nucleoside triphosphate hydrolases"/>
    <property type="match status" value="1"/>
</dbReference>
<evidence type="ECO:0000256" key="1">
    <source>
        <dbReference type="ARBA" id="ARBA00022741"/>
    </source>
</evidence>
<accession>A0A163Q845</accession>